<protein>
    <submittedName>
        <fullName evidence="1">Uncharacterized protein</fullName>
    </submittedName>
</protein>
<dbReference type="Proteomes" id="UP000234681">
    <property type="component" value="Chromosome 19"/>
</dbReference>
<accession>A6IZY7</accession>
<name>A6IZY7_RAT</name>
<gene>
    <name evidence="1" type="primary">RGD1310008</name>
    <name evidence="1" type="ORF">rCG_51534</name>
</gene>
<reference evidence="2" key="1">
    <citation type="submission" date="2005-09" db="EMBL/GenBank/DDBJ databases">
        <authorList>
            <person name="Mural R.J."/>
            <person name="Li P.W."/>
            <person name="Adams M.D."/>
            <person name="Amanatides P.G."/>
            <person name="Baden-Tillson H."/>
            <person name="Barnstead M."/>
            <person name="Chin S.H."/>
            <person name="Dew I."/>
            <person name="Evans C.A."/>
            <person name="Ferriera S."/>
            <person name="Flanigan M."/>
            <person name="Fosler C."/>
            <person name="Glodek A."/>
            <person name="Gu Z."/>
            <person name="Holt R.A."/>
            <person name="Jennings D."/>
            <person name="Kraft C.L."/>
            <person name="Lu F."/>
            <person name="Nguyen T."/>
            <person name="Nusskern D.R."/>
            <person name="Pfannkoch C.M."/>
            <person name="Sitter C."/>
            <person name="Sutton G.G."/>
            <person name="Venter J.C."/>
            <person name="Wang Z."/>
            <person name="Woodage T."/>
            <person name="Zheng X.H."/>
            <person name="Zhong F."/>
        </authorList>
    </citation>
    <scope>NUCLEOTIDE SEQUENCE [LARGE SCALE GENOMIC DNA]</scope>
    <source>
        <strain>BN</strain>
        <strain evidence="2">Sprague-Dawley</strain>
    </source>
</reference>
<evidence type="ECO:0000313" key="1">
    <source>
        <dbReference type="EMBL" id="EDL92816.1"/>
    </source>
</evidence>
<proteinExistence type="predicted"/>
<organism evidence="1 2">
    <name type="scientific">Rattus norvegicus</name>
    <name type="common">Rat</name>
    <dbReference type="NCBI Taxonomy" id="10116"/>
    <lineage>
        <taxon>Eukaryota</taxon>
        <taxon>Metazoa</taxon>
        <taxon>Chordata</taxon>
        <taxon>Craniata</taxon>
        <taxon>Vertebrata</taxon>
        <taxon>Euteleostomi</taxon>
        <taxon>Mammalia</taxon>
        <taxon>Eutheria</taxon>
        <taxon>Euarchontoglires</taxon>
        <taxon>Glires</taxon>
        <taxon>Rodentia</taxon>
        <taxon>Myomorpha</taxon>
        <taxon>Muroidea</taxon>
        <taxon>Muridae</taxon>
        <taxon>Murinae</taxon>
        <taxon>Rattus</taxon>
    </lineage>
</organism>
<dbReference type="EMBL" id="CH473972">
    <property type="protein sequence ID" value="EDL92816.1"/>
    <property type="molecule type" value="Genomic_DNA"/>
</dbReference>
<sequence length="100" mass="10874">MARKDRVPSPQSCVCQRGTLSVLHIPLPGLTTHIACQMFSWEAPTLWSCLRSSSGSRDDLAPPLCSETLGTQFRLSTCLSCARGQSTLAALITNQRLVLK</sequence>
<dbReference type="AlphaFoldDB" id="A6IZY7"/>
<evidence type="ECO:0000313" key="2">
    <source>
        <dbReference type="Proteomes" id="UP000234681"/>
    </source>
</evidence>